<feature type="transmembrane region" description="Helical" evidence="5">
    <location>
        <begin position="104"/>
        <end position="121"/>
    </location>
</feature>
<dbReference type="PATRIC" id="fig|1246995.3.peg.3004"/>
<evidence type="ECO:0000256" key="4">
    <source>
        <dbReference type="ARBA" id="ARBA00023136"/>
    </source>
</evidence>
<dbReference type="Pfam" id="PF13564">
    <property type="entry name" value="DoxX_2"/>
    <property type="match status" value="1"/>
</dbReference>
<dbReference type="KEGG" id="afs:AFR_14795"/>
<dbReference type="eggNOG" id="COG4270">
    <property type="taxonomic scope" value="Bacteria"/>
</dbReference>
<organism evidence="6 7">
    <name type="scientific">Actinoplanes friuliensis DSM 7358</name>
    <dbReference type="NCBI Taxonomy" id="1246995"/>
    <lineage>
        <taxon>Bacteria</taxon>
        <taxon>Bacillati</taxon>
        <taxon>Actinomycetota</taxon>
        <taxon>Actinomycetes</taxon>
        <taxon>Micromonosporales</taxon>
        <taxon>Micromonosporaceae</taxon>
        <taxon>Actinoplanes</taxon>
    </lineage>
</organism>
<evidence type="ECO:0000256" key="2">
    <source>
        <dbReference type="ARBA" id="ARBA00022692"/>
    </source>
</evidence>
<keyword evidence="4 5" id="KW-0472">Membrane</keyword>
<feature type="transmembrane region" description="Helical" evidence="5">
    <location>
        <begin position="16"/>
        <end position="35"/>
    </location>
</feature>
<dbReference type="InterPro" id="IPR032808">
    <property type="entry name" value="DoxX"/>
</dbReference>
<dbReference type="OrthoDB" id="3576439at2"/>
<name>U5W003_9ACTN</name>
<gene>
    <name evidence="6" type="ORF">AFR_14795</name>
</gene>
<evidence type="ECO:0000256" key="3">
    <source>
        <dbReference type="ARBA" id="ARBA00022989"/>
    </source>
</evidence>
<keyword evidence="2 5" id="KW-0812">Transmembrane</keyword>
<evidence type="ECO:0000313" key="7">
    <source>
        <dbReference type="Proteomes" id="UP000017746"/>
    </source>
</evidence>
<evidence type="ECO:0000313" key="6">
    <source>
        <dbReference type="EMBL" id="AGZ41241.1"/>
    </source>
</evidence>
<sequence>MSTLATSRPTSRVRSVLAWSLQGLLALAFLYFGISKLGGGADVVASYEEIGAGQWLRYFTATTEILGGLALLWLPLAGLAAAALAVQMMGAAITQLVVVEDGDAVIPIVFGLLALTIAWLRRDRSIDTLRRLHLLPATR</sequence>
<dbReference type="Proteomes" id="UP000017746">
    <property type="component" value="Chromosome"/>
</dbReference>
<dbReference type="RefSeq" id="WP_023361300.1">
    <property type="nucleotide sequence ID" value="NC_022657.1"/>
</dbReference>
<keyword evidence="7" id="KW-1185">Reference proteome</keyword>
<evidence type="ECO:0000256" key="5">
    <source>
        <dbReference type="SAM" id="Phobius"/>
    </source>
</evidence>
<dbReference type="EMBL" id="CP006272">
    <property type="protein sequence ID" value="AGZ41241.1"/>
    <property type="molecule type" value="Genomic_DNA"/>
</dbReference>
<comment type="subcellular location">
    <subcellularLocation>
        <location evidence="1">Membrane</location>
        <topology evidence="1">Multi-pass membrane protein</topology>
    </subcellularLocation>
</comment>
<accession>U5W003</accession>
<keyword evidence="3 5" id="KW-1133">Transmembrane helix</keyword>
<dbReference type="AlphaFoldDB" id="U5W003"/>
<protein>
    <submittedName>
        <fullName evidence="6">DoxX family protein</fullName>
    </submittedName>
</protein>
<dbReference type="HOGENOM" id="CLU_126433_7_0_11"/>
<dbReference type="STRING" id="1246995.AFR_14795"/>
<evidence type="ECO:0000256" key="1">
    <source>
        <dbReference type="ARBA" id="ARBA00004141"/>
    </source>
</evidence>
<dbReference type="GO" id="GO:0016020">
    <property type="term" value="C:membrane"/>
    <property type="evidence" value="ECO:0007669"/>
    <property type="project" value="UniProtKB-SubCell"/>
</dbReference>
<reference evidence="6 7" key="1">
    <citation type="journal article" date="2014" name="J. Biotechnol.">
        <title>Complete genome sequence of the actinobacterium Actinoplanes friuliensis HAG 010964, producer of the lipopeptide antibiotic friulimycin.</title>
        <authorList>
            <person name="Ruckert C."/>
            <person name="Szczepanowski R."/>
            <person name="Albersmeier A."/>
            <person name="Goesmann A."/>
            <person name="Fischer N."/>
            <person name="Steinkamper A."/>
            <person name="Puhler A."/>
            <person name="Biener R."/>
            <person name="Schwartz D."/>
            <person name="Kalinowski J."/>
        </authorList>
    </citation>
    <scope>NUCLEOTIDE SEQUENCE [LARGE SCALE GENOMIC DNA]</scope>
    <source>
        <strain evidence="6 7">DSM 7358</strain>
    </source>
</reference>
<proteinExistence type="predicted"/>